<name>A0A093HU71_STRCA</name>
<dbReference type="PROSITE" id="PS51469">
    <property type="entry name" value="SUN"/>
    <property type="match status" value="1"/>
</dbReference>
<dbReference type="GO" id="GO:0005637">
    <property type="term" value="C:nuclear inner membrane"/>
    <property type="evidence" value="ECO:0007669"/>
    <property type="project" value="UniProtKB-SubCell"/>
</dbReference>
<dbReference type="InterPro" id="IPR012919">
    <property type="entry name" value="SUN_dom"/>
</dbReference>
<evidence type="ECO:0000313" key="7">
    <source>
        <dbReference type="EMBL" id="KFV86233.1"/>
    </source>
</evidence>
<dbReference type="GO" id="GO:0034993">
    <property type="term" value="C:meiotic nuclear membrane microtubule tethering complex"/>
    <property type="evidence" value="ECO:0007669"/>
    <property type="project" value="TreeGrafter"/>
</dbReference>
<dbReference type="Pfam" id="PF07738">
    <property type="entry name" value="Sad1_UNC"/>
    <property type="match status" value="1"/>
</dbReference>
<dbReference type="Proteomes" id="UP000053584">
    <property type="component" value="Unassembled WGS sequence"/>
</dbReference>
<proteinExistence type="predicted"/>
<keyword evidence="1" id="KW-0812">Transmembrane</keyword>
<keyword evidence="9" id="KW-1185">Reference proteome</keyword>
<evidence type="ECO:0000259" key="6">
    <source>
        <dbReference type="PROSITE" id="PS51469"/>
    </source>
</evidence>
<dbReference type="PANTHER" id="PTHR12911">
    <property type="entry name" value="SAD1/UNC-84-LIKE PROTEIN-RELATED"/>
    <property type="match status" value="1"/>
</dbReference>
<gene>
    <name evidence="7" type="ORF">N308_16109</name>
    <name evidence="8" type="ORF">N308_16129</name>
</gene>
<dbReference type="EMBL" id="KL206835">
    <property type="protein sequence ID" value="KFV86233.1"/>
    <property type="molecule type" value="Genomic_DNA"/>
</dbReference>
<dbReference type="AlphaFoldDB" id="A0A093HU71"/>
<organism evidence="8 9">
    <name type="scientific">Struthio camelus australis</name>
    <dbReference type="NCBI Taxonomy" id="441894"/>
    <lineage>
        <taxon>Eukaryota</taxon>
        <taxon>Metazoa</taxon>
        <taxon>Chordata</taxon>
        <taxon>Craniata</taxon>
        <taxon>Vertebrata</taxon>
        <taxon>Euteleostomi</taxon>
        <taxon>Archelosauria</taxon>
        <taxon>Archosauria</taxon>
        <taxon>Dinosauria</taxon>
        <taxon>Saurischia</taxon>
        <taxon>Theropoda</taxon>
        <taxon>Coelurosauria</taxon>
        <taxon>Aves</taxon>
        <taxon>Palaeognathae</taxon>
        <taxon>Struthioniformes</taxon>
        <taxon>Struthionidae</taxon>
        <taxon>Struthio</taxon>
    </lineage>
</organism>
<dbReference type="PANTHER" id="PTHR12911:SF24">
    <property type="entry name" value="SUN DOMAIN-CONTAINING PROTEIN 3"/>
    <property type="match status" value="1"/>
</dbReference>
<protein>
    <submittedName>
        <fullName evidence="8">SUN domain-containing protein 3</fullName>
    </submittedName>
</protein>
<dbReference type="FunFam" id="2.60.120.260:FF:000009">
    <property type="entry name" value="SUN domain-containing protein 1 isoform X1"/>
    <property type="match status" value="1"/>
</dbReference>
<evidence type="ECO:0000256" key="1">
    <source>
        <dbReference type="ARBA" id="ARBA00022692"/>
    </source>
</evidence>
<evidence type="ECO:0000256" key="2">
    <source>
        <dbReference type="ARBA" id="ARBA00022989"/>
    </source>
</evidence>
<comment type="subcellular location">
    <subcellularLocation>
        <location evidence="5">Nucleus inner membrane</location>
        <topology evidence="5">Single-pass type II membrane protein</topology>
    </subcellularLocation>
</comment>
<reference evidence="8 9" key="1">
    <citation type="submission" date="2014-04" db="EMBL/GenBank/DDBJ databases">
        <title>Genome evolution of avian class.</title>
        <authorList>
            <person name="Zhang G."/>
            <person name="Li C."/>
        </authorList>
    </citation>
    <scope>NUCLEOTIDE SEQUENCE [LARGE SCALE GENOMIC DNA]</scope>
    <source>
        <strain evidence="8">BGI_N308</strain>
    </source>
</reference>
<evidence type="ECO:0000256" key="3">
    <source>
        <dbReference type="ARBA" id="ARBA00023054"/>
    </source>
</evidence>
<dbReference type="STRING" id="441894.ENSSCUP00000023465"/>
<keyword evidence="4" id="KW-0472">Membrane</keyword>
<accession>A0A093HU71</accession>
<dbReference type="EMBL" id="KL206835">
    <property type="protein sequence ID" value="KFV86253.1"/>
    <property type="molecule type" value="Genomic_DNA"/>
</dbReference>
<feature type="non-terminal residue" evidence="8">
    <location>
        <position position="1"/>
    </location>
</feature>
<dbReference type="Gene3D" id="2.60.120.260">
    <property type="entry name" value="Galactose-binding domain-like"/>
    <property type="match status" value="1"/>
</dbReference>
<feature type="domain" description="SUN" evidence="6">
    <location>
        <begin position="28"/>
        <end position="189"/>
    </location>
</feature>
<feature type="non-terminal residue" evidence="8">
    <location>
        <position position="190"/>
    </location>
</feature>
<keyword evidence="2" id="KW-1133">Transmembrane helix</keyword>
<evidence type="ECO:0000256" key="5">
    <source>
        <dbReference type="ARBA" id="ARBA00037816"/>
    </source>
</evidence>
<dbReference type="GO" id="GO:0043495">
    <property type="term" value="F:protein-membrane adaptor activity"/>
    <property type="evidence" value="ECO:0007669"/>
    <property type="project" value="TreeGrafter"/>
</dbReference>
<evidence type="ECO:0000313" key="9">
    <source>
        <dbReference type="Proteomes" id="UP000053584"/>
    </source>
</evidence>
<keyword evidence="3" id="KW-0175">Coiled coil</keyword>
<evidence type="ECO:0000313" key="8">
    <source>
        <dbReference type="EMBL" id="KFV86253.1"/>
    </source>
</evidence>
<sequence length="190" mass="21364">VQKLIDEALEKLEYNQVGMPDYARKSSGATVMHSKTSGSLRNTRGRLFWAGLPLLHSMKSPEVILEPENHAGNCWSFPGSQGHVVIKLPRAIFPQAVTLEHISVRVSPGENISSAPRDFAVYGMKAESEEQGTFLGEFTYVAAEHPFQTFQLQNERSDFIQYVKLKVLSNWGHPEYTCVYRFRVHGDAVP</sequence>
<evidence type="ECO:0000256" key="4">
    <source>
        <dbReference type="ARBA" id="ARBA00023136"/>
    </source>
</evidence>
<dbReference type="InterPro" id="IPR045119">
    <property type="entry name" value="SUN1-5"/>
</dbReference>